<accession>A0A510DSB6</accession>
<feature type="domain" description="ABM" evidence="1">
    <location>
        <begin position="2"/>
        <end position="90"/>
    </location>
</feature>
<dbReference type="EMBL" id="AP018929">
    <property type="protein sequence ID" value="BBG23054.1"/>
    <property type="molecule type" value="Genomic_DNA"/>
</dbReference>
<organism evidence="2 4">
    <name type="scientific">Sulfuracidifex tepidarius</name>
    <dbReference type="NCBI Taxonomy" id="1294262"/>
    <lineage>
        <taxon>Archaea</taxon>
        <taxon>Thermoproteota</taxon>
        <taxon>Thermoprotei</taxon>
        <taxon>Sulfolobales</taxon>
        <taxon>Sulfolobaceae</taxon>
        <taxon>Sulfuracidifex</taxon>
    </lineage>
</organism>
<dbReference type="Proteomes" id="UP000322983">
    <property type="component" value="Chromosome"/>
</dbReference>
<protein>
    <recommendedName>
        <fullName evidence="1">ABM domain-containing protein</fullName>
    </recommendedName>
</protein>
<dbReference type="OrthoDB" id="8690at2157"/>
<dbReference type="STRING" id="1294262.GCA_001316085_02238"/>
<gene>
    <name evidence="2" type="ORF">IC006_0338</name>
    <name evidence="3" type="ORF">IC007_0322</name>
</gene>
<dbReference type="InterPro" id="IPR007138">
    <property type="entry name" value="ABM_dom"/>
</dbReference>
<evidence type="ECO:0000259" key="1">
    <source>
        <dbReference type="PROSITE" id="PS51725"/>
    </source>
</evidence>
<dbReference type="PROSITE" id="PS51725">
    <property type="entry name" value="ABM"/>
    <property type="match status" value="1"/>
</dbReference>
<evidence type="ECO:0000313" key="2">
    <source>
        <dbReference type="EMBL" id="BBG23054.1"/>
    </source>
</evidence>
<dbReference type="PANTHER" id="PTHR34474:SF2">
    <property type="entry name" value="SIGNAL TRANSDUCTION PROTEIN TRAP"/>
    <property type="match status" value="1"/>
</dbReference>
<dbReference type="InterPro" id="IPR050404">
    <property type="entry name" value="Heme-degrading_MO"/>
</dbReference>
<sequence>MINVGFYYKVRPGHEKEFEETFYKVDSFLKSFKGFKKAVLYRRVDLSNEYMIYTEWEDLDSFRRFTTSREYQDTTTYGKTILEGRPFHRVLHEINDD</sequence>
<dbReference type="InterPro" id="IPR011008">
    <property type="entry name" value="Dimeric_a/b-barrel"/>
</dbReference>
<accession>A0A510E061</accession>
<proteinExistence type="predicted"/>
<dbReference type="PANTHER" id="PTHR34474">
    <property type="entry name" value="SIGNAL TRANSDUCTION PROTEIN TRAP"/>
    <property type="match status" value="1"/>
</dbReference>
<keyword evidence="4" id="KW-1185">Reference proteome</keyword>
<dbReference type="KEGG" id="step:IC006_0338"/>
<reference evidence="5" key="1">
    <citation type="submission" date="2018-09" db="EMBL/GenBank/DDBJ databases">
        <title>Complete Genome Sequencing of Sulfolobus sp. JCM 16834.</title>
        <authorList>
            <person name="Kato S."/>
            <person name="Itoh T."/>
            <person name="Ohkuma M."/>
        </authorList>
    </citation>
    <scope>NUCLEOTIDE SEQUENCE [LARGE SCALE GENOMIC DNA]</scope>
    <source>
        <strain evidence="5">IC-007</strain>
    </source>
</reference>
<dbReference type="Gene3D" id="3.30.70.100">
    <property type="match status" value="1"/>
</dbReference>
<dbReference type="GeneID" id="41716817"/>
<dbReference type="Proteomes" id="UP000325030">
    <property type="component" value="Chromosome"/>
</dbReference>
<reference evidence="2 4" key="2">
    <citation type="journal article" date="2020" name="Int. J. Syst. Evol. Microbiol.">
        <title>Sulfuracidifex tepidarius gen. nov., sp. nov. and transfer of Sulfolobus metallicus Huber and Stetter 1992 to the genus Sulfuracidifex as Sulfuracidifex metallicus comb. nov.</title>
        <authorList>
            <person name="Itoh T."/>
            <person name="Miura T."/>
            <person name="Sakai H.D."/>
            <person name="Kato S."/>
            <person name="Ohkuma M."/>
            <person name="Takashina T."/>
        </authorList>
    </citation>
    <scope>NUCLEOTIDE SEQUENCE [LARGE SCALE GENOMIC DNA]</scope>
    <source>
        <strain evidence="2 4">IC-006</strain>
        <strain evidence="3">IC-007</strain>
    </source>
</reference>
<dbReference type="EMBL" id="AP018930">
    <property type="protein sequence ID" value="BBG25817.1"/>
    <property type="molecule type" value="Genomic_DNA"/>
</dbReference>
<dbReference type="AlphaFoldDB" id="A0A510DSB6"/>
<name>A0A510DSB6_9CREN</name>
<dbReference type="SUPFAM" id="SSF54909">
    <property type="entry name" value="Dimeric alpha+beta barrel"/>
    <property type="match status" value="1"/>
</dbReference>
<evidence type="ECO:0000313" key="5">
    <source>
        <dbReference type="Proteomes" id="UP000325030"/>
    </source>
</evidence>
<evidence type="ECO:0000313" key="3">
    <source>
        <dbReference type="EMBL" id="BBG25817.1"/>
    </source>
</evidence>
<dbReference type="RefSeq" id="WP_054846308.1">
    <property type="nucleotide sequence ID" value="NZ_AP018929.1"/>
</dbReference>
<evidence type="ECO:0000313" key="4">
    <source>
        <dbReference type="Proteomes" id="UP000322983"/>
    </source>
</evidence>
<dbReference type="Pfam" id="PF03992">
    <property type="entry name" value="ABM"/>
    <property type="match status" value="1"/>
</dbReference>